<proteinExistence type="predicted"/>
<dbReference type="PROSITE" id="PS50878">
    <property type="entry name" value="RT_POL"/>
    <property type="match status" value="1"/>
</dbReference>
<reference evidence="2" key="1">
    <citation type="submission" date="2021-02" db="EMBL/GenBank/DDBJ databases">
        <authorList>
            <person name="Nowell W R."/>
        </authorList>
    </citation>
    <scope>NUCLEOTIDE SEQUENCE</scope>
</reference>
<name>A0A817NLU0_9BILA</name>
<organism evidence="2 3">
    <name type="scientific">Rotaria socialis</name>
    <dbReference type="NCBI Taxonomy" id="392032"/>
    <lineage>
        <taxon>Eukaryota</taxon>
        <taxon>Metazoa</taxon>
        <taxon>Spiralia</taxon>
        <taxon>Gnathifera</taxon>
        <taxon>Rotifera</taxon>
        <taxon>Eurotatoria</taxon>
        <taxon>Bdelloidea</taxon>
        <taxon>Philodinida</taxon>
        <taxon>Philodinidae</taxon>
        <taxon>Rotaria</taxon>
    </lineage>
</organism>
<dbReference type="SUPFAM" id="SSF56672">
    <property type="entry name" value="DNA/RNA polymerases"/>
    <property type="match status" value="1"/>
</dbReference>
<dbReference type="Pfam" id="PF00078">
    <property type="entry name" value="RVT_1"/>
    <property type="match status" value="1"/>
</dbReference>
<dbReference type="CDD" id="cd01650">
    <property type="entry name" value="RT_nLTR_like"/>
    <property type="match status" value="1"/>
</dbReference>
<evidence type="ECO:0000313" key="2">
    <source>
        <dbReference type="EMBL" id="CAF3113669.1"/>
    </source>
</evidence>
<dbReference type="OrthoDB" id="9985627at2759"/>
<evidence type="ECO:0000313" key="3">
    <source>
        <dbReference type="Proteomes" id="UP000663825"/>
    </source>
</evidence>
<sequence>MIDYGSDTNGRIVYIKIECNHVPIVLVNVYAPAQITERCSFFKELFLYIPSTKWIIIGGDFNCTPNNQQDRYKLGAQTDNLSYRILIKEVINPLLLTEIFRRKQPRKIIYSYHASAGNYHSRIDLVFGSDIIYKNTHDIGYVPVGISDHDALVLSINIPPLTDKNMHRRWICNPIVIKRKSFLEKFHKIWNIIINTADLNTTEWWNDFKTSLIMIIQQEEKELNRETRRELDELSKEYRFRATNPSNDDLAQLEIIRKKIHDALTEKFINSIPSQDDRDFKCLSNLAKARFAHGKANQSRIAYLIHPSKGRVETDNEMMEICCIFYQDLYNVKPIDTSYWSELFEDITTLNQNDIDLLDRDITTGECLEALKAMQLGRVPGDDGLTIELWRFIFPIIGGHFIKMVNIAKDKGNFHDGFLNGLLTLLKKGSEFKGTMKSFRPLSLMNIDYKIITKVLSSRLKKVMNKIIHYNQTSGIPGRTIHDNIHLIRTIIDYHSRNRIPLGITMWDQEKAFDRVNHLYLFEVLRRFGFGNNFIHMIKLLYTNSTFTIKFNNLLSEKLFFNSGIRQGCSLSGYLYVLCLEPLLNLIRKNSKIPGVLVPGCQYRSLVNTILQNDETNIEIKTLAYADDVCTFVLNTNDELETYEMFKKYSHASGGKTNDTKTVIFWISDCLDPPSFNAKIEREKCTFLGIPMDTQGQLPQEEIDKMVNNIKRDIGLWSSIRLSLCERASILRCFIISRLVYWFSSMLINKNVIKSIQKICNSFFWGRIHPFIKFQTCVGRKEDGGFGLIHLESMIISYRIKCGLTITNTTPKIWKLFALPYVGLHLYKYAPWLWTNLIPHLHDDKQFFSDVAIHTAKWLKRGSNVINNGNDISIYWKLINLNIYQPPVCYERINHLKNIQFYKLIHHSKLPSNIIEFWTSLANYGINTHDRLGKTLEEKKCLFCSLPETLSHIFITCSFFNEIYKFLFEYIKNTFNVSIPRSEYEIIYLKIVSSTTSRIFQKQITYSIGNYLYAIWSYRCIINNRNQKDHPGKYQDRFMIYMKNFPFENG</sequence>
<dbReference type="InterPro" id="IPR000477">
    <property type="entry name" value="RT_dom"/>
</dbReference>
<feature type="domain" description="Reverse transcriptase" evidence="1">
    <location>
        <begin position="407"/>
        <end position="692"/>
    </location>
</feature>
<dbReference type="InterPro" id="IPR036691">
    <property type="entry name" value="Endo/exonu/phosph_ase_sf"/>
</dbReference>
<gene>
    <name evidence="2" type="ORF">TIS948_LOCUS7607</name>
</gene>
<dbReference type="Proteomes" id="UP000663825">
    <property type="component" value="Unassembled WGS sequence"/>
</dbReference>
<dbReference type="EMBL" id="CAJNXB010000910">
    <property type="protein sequence ID" value="CAF3113669.1"/>
    <property type="molecule type" value="Genomic_DNA"/>
</dbReference>
<comment type="caution">
    <text evidence="2">The sequence shown here is derived from an EMBL/GenBank/DDBJ whole genome shotgun (WGS) entry which is preliminary data.</text>
</comment>
<evidence type="ECO:0000259" key="1">
    <source>
        <dbReference type="PROSITE" id="PS50878"/>
    </source>
</evidence>
<dbReference type="InterPro" id="IPR043502">
    <property type="entry name" value="DNA/RNA_pol_sf"/>
</dbReference>
<dbReference type="PANTHER" id="PTHR19446">
    <property type="entry name" value="REVERSE TRANSCRIPTASES"/>
    <property type="match status" value="1"/>
</dbReference>
<protein>
    <recommendedName>
        <fullName evidence="1">Reverse transcriptase domain-containing protein</fullName>
    </recommendedName>
</protein>
<dbReference type="Gene3D" id="3.60.10.10">
    <property type="entry name" value="Endonuclease/exonuclease/phosphatase"/>
    <property type="match status" value="1"/>
</dbReference>
<dbReference type="SUPFAM" id="SSF56219">
    <property type="entry name" value="DNase I-like"/>
    <property type="match status" value="1"/>
</dbReference>
<accession>A0A817NLU0</accession>
<dbReference type="AlphaFoldDB" id="A0A817NLU0"/>